<dbReference type="SUPFAM" id="SSF53137">
    <property type="entry name" value="Translational machinery components"/>
    <property type="match status" value="1"/>
</dbReference>
<dbReference type="Pfam" id="PF18854">
    <property type="entry name" value="baeRF_family10"/>
    <property type="match status" value="1"/>
</dbReference>
<gene>
    <name evidence="1" type="ORF">FSW04_09305</name>
</gene>
<dbReference type="AlphaFoldDB" id="A0A5B8U528"/>
<name>A0A5B8U528_9ACTN</name>
<organism evidence="1 2">
    <name type="scientific">Baekduia soli</name>
    <dbReference type="NCBI Taxonomy" id="496014"/>
    <lineage>
        <taxon>Bacteria</taxon>
        <taxon>Bacillati</taxon>
        <taxon>Actinomycetota</taxon>
        <taxon>Thermoleophilia</taxon>
        <taxon>Solirubrobacterales</taxon>
        <taxon>Baekduiaceae</taxon>
        <taxon>Baekduia</taxon>
    </lineage>
</organism>
<protein>
    <recommendedName>
        <fullName evidence="3">eRF1 domain-containing protein</fullName>
    </recommendedName>
</protein>
<evidence type="ECO:0000313" key="2">
    <source>
        <dbReference type="Proteomes" id="UP000321805"/>
    </source>
</evidence>
<dbReference type="InterPro" id="IPR041202">
    <property type="entry name" value="BaeRF_family10"/>
</dbReference>
<dbReference type="Gene3D" id="3.30.420.60">
    <property type="entry name" value="eRF1 domain 2"/>
    <property type="match status" value="1"/>
</dbReference>
<sequence>MATDITTDRLRELAETRPAQGKVLSVFINLDPREFATPPARATEIRSVLDAAARSIRDRDDLTHQERAGLEHDVERVAERLRGGTDTEGARALAVFASESAGLFEVLRLPRPVPHRVGIGDSPCVEPLAQIGAGELWWIVLCDRRRVRLLAGTTDGLVELWRQDDEVSGRHDQGGLSQSRYQRGIEKEVDDHLRAVDGELQRRLRGRHLAGVLLGGPKETVAHLEDLLHADVRRCVRGRVDVDVWNTSADEVLQAAAPVLGELIARRDDELRQRIDEGLGTGGRAASGLGDVLTAVHERRVEVLVVQDGFAAVGIRCPRCGWLGVSAGAQCPADGTMTEPVENVVEAAVAGTFAQDGRVRYLPVDDADLEQKGSIAALLRF</sequence>
<dbReference type="Proteomes" id="UP000321805">
    <property type="component" value="Chromosome"/>
</dbReference>
<dbReference type="EMBL" id="CP042430">
    <property type="protein sequence ID" value="QEC47752.1"/>
    <property type="molecule type" value="Genomic_DNA"/>
</dbReference>
<dbReference type="OrthoDB" id="3804586at2"/>
<dbReference type="RefSeq" id="WP_146918564.1">
    <property type="nucleotide sequence ID" value="NZ_CP042430.1"/>
</dbReference>
<keyword evidence="2" id="KW-1185">Reference proteome</keyword>
<dbReference type="KEGG" id="bsol:FSW04_09305"/>
<evidence type="ECO:0000313" key="1">
    <source>
        <dbReference type="EMBL" id="QEC47752.1"/>
    </source>
</evidence>
<dbReference type="InterPro" id="IPR042226">
    <property type="entry name" value="eFR1_2_sf"/>
</dbReference>
<proteinExistence type="predicted"/>
<accession>A0A5B8U528</accession>
<evidence type="ECO:0008006" key="3">
    <source>
        <dbReference type="Google" id="ProtNLM"/>
    </source>
</evidence>
<reference evidence="1 2" key="1">
    <citation type="journal article" date="2018" name="J. Microbiol.">
        <title>Baekduia soli gen. nov., sp. nov., a novel bacterium isolated from the soil of Baekdu Mountain and proposal of a novel family name, Baekduiaceae fam. nov.</title>
        <authorList>
            <person name="An D.S."/>
            <person name="Siddiqi M.Z."/>
            <person name="Kim K.H."/>
            <person name="Yu H.S."/>
            <person name="Im W.T."/>
        </authorList>
    </citation>
    <scope>NUCLEOTIDE SEQUENCE [LARGE SCALE GENOMIC DNA]</scope>
    <source>
        <strain evidence="1 2">BR7-21</strain>
    </source>
</reference>